<dbReference type="RefSeq" id="WP_200127360.1">
    <property type="nucleotide sequence ID" value="NZ_CP054705.1"/>
</dbReference>
<name>A0A7T6Z173_9BACI</name>
<dbReference type="EMBL" id="CP054705">
    <property type="protein sequence ID" value="QQK74918.1"/>
    <property type="molecule type" value="Genomic_DNA"/>
</dbReference>
<reference evidence="1 2" key="1">
    <citation type="submission" date="2020-06" db="EMBL/GenBank/DDBJ databases">
        <title>Genomic analysis of Salicibibacter sp. NKC5-3.</title>
        <authorList>
            <person name="Oh Y.J."/>
        </authorList>
    </citation>
    <scope>NUCLEOTIDE SEQUENCE [LARGE SCALE GENOMIC DNA]</scope>
    <source>
        <strain evidence="1 2">NKC5-3</strain>
    </source>
</reference>
<keyword evidence="2" id="KW-1185">Reference proteome</keyword>
<dbReference type="AlphaFoldDB" id="A0A7T6Z173"/>
<protein>
    <submittedName>
        <fullName evidence="1">Uncharacterized protein</fullName>
    </submittedName>
</protein>
<gene>
    <name evidence="1" type="ORF">HUG15_04405</name>
</gene>
<sequence>MGVYIFMDILPNEIDPDEWEDVYEESLQLIDAYPFLDNTVDTETHGVIWRYGHRAKELEMDFDHDYRRQLGWHVFGDYPSMQSAESFSLFRNLACYRKKARGNDGHNDILVKSIEQEGTEIPVNNVTVFGNKTQGFPFHIYLLAIACLIESRFPKHAMVKGDISIAQMQKAIDWANSILNKPIQLTERANNEKLLLRIKAILPDDNEAALETFMSMTMHGEDVHLGDVIRKHFQPETIRFYFLKGFKHYNIEQIGFKMELSRFLNLGFSIEDACDICVLDDDGCRYDPKVFAEAILTMEWGADESSNEIPLTFNDPDDEEPETVDAQFGKTFLRAAGFQERMKSNLSYEDVSAILQKKLGDRIDIAPVLKESRIEQNENDDELDELLSRFRKGSGTVHDDKTRYTIENLEDLLQWREGDSVHPAIEEGLKRLKDFVTEDLENNKMKYDRFHDHADDAKIRMLINANEYFLIRDETWQHLFNHLDHTHLMNTVIGIMSIKADEVTINKYCKALMNNMNLLNRYML</sequence>
<evidence type="ECO:0000313" key="2">
    <source>
        <dbReference type="Proteomes" id="UP000595823"/>
    </source>
</evidence>
<proteinExistence type="predicted"/>
<accession>A0A7T6Z173</accession>
<dbReference type="KEGG" id="scia:HUG15_04405"/>
<organism evidence="1 2">
    <name type="scientific">Salicibibacter cibarius</name>
    <dbReference type="NCBI Taxonomy" id="2743000"/>
    <lineage>
        <taxon>Bacteria</taxon>
        <taxon>Bacillati</taxon>
        <taxon>Bacillota</taxon>
        <taxon>Bacilli</taxon>
        <taxon>Bacillales</taxon>
        <taxon>Bacillaceae</taxon>
        <taxon>Salicibibacter</taxon>
    </lineage>
</organism>
<evidence type="ECO:0000313" key="1">
    <source>
        <dbReference type="EMBL" id="QQK74918.1"/>
    </source>
</evidence>
<dbReference type="Proteomes" id="UP000595823">
    <property type="component" value="Chromosome"/>
</dbReference>